<dbReference type="EMBL" id="QNBD01000110">
    <property type="protein sequence ID" value="RKX70990.1"/>
    <property type="molecule type" value="Genomic_DNA"/>
</dbReference>
<accession>A0A660SM12</accession>
<feature type="domain" description="Secretion system C-terminal sorting" evidence="1">
    <location>
        <begin position="82"/>
        <end position="156"/>
    </location>
</feature>
<reference evidence="2 3" key="1">
    <citation type="submission" date="2018-06" db="EMBL/GenBank/DDBJ databases">
        <title>Extensive metabolic versatility and redundancy in microbially diverse, dynamic hydrothermal sediments.</title>
        <authorList>
            <person name="Dombrowski N."/>
            <person name="Teske A."/>
            <person name="Baker B.J."/>
        </authorList>
    </citation>
    <scope>NUCLEOTIDE SEQUENCE [LARGE SCALE GENOMIC DNA]</scope>
    <source>
        <strain evidence="2">B10_G13</strain>
    </source>
</reference>
<dbReference type="NCBIfam" id="TIGR04183">
    <property type="entry name" value="Por_Secre_tail"/>
    <property type="match status" value="1"/>
</dbReference>
<comment type="caution">
    <text evidence="2">The sequence shown here is derived from an EMBL/GenBank/DDBJ whole genome shotgun (WGS) entry which is preliminary data.</text>
</comment>
<evidence type="ECO:0000259" key="1">
    <source>
        <dbReference type="Pfam" id="PF18962"/>
    </source>
</evidence>
<dbReference type="Pfam" id="PF18962">
    <property type="entry name" value="Por_Secre_tail"/>
    <property type="match status" value="1"/>
</dbReference>
<dbReference type="AlphaFoldDB" id="A0A660SM12"/>
<dbReference type="Gene3D" id="2.60.40.4070">
    <property type="match status" value="1"/>
</dbReference>
<dbReference type="Proteomes" id="UP000271125">
    <property type="component" value="Unassembled WGS sequence"/>
</dbReference>
<name>A0A660SM12_UNCT6</name>
<organism evidence="2 3">
    <name type="scientific">candidate division TA06 bacterium</name>
    <dbReference type="NCBI Taxonomy" id="2250710"/>
    <lineage>
        <taxon>Bacteria</taxon>
        <taxon>Bacteria division TA06</taxon>
    </lineage>
</organism>
<proteinExistence type="predicted"/>
<evidence type="ECO:0000313" key="3">
    <source>
        <dbReference type="Proteomes" id="UP000271125"/>
    </source>
</evidence>
<gene>
    <name evidence="2" type="ORF">DRP43_02900</name>
</gene>
<sequence length="162" mass="18152">MNEDFSREEVDSMVSLIGIPLLRMGGITAECLDTLIALNRIYHDVNHPSALILPVRNLAGVEESIEYPDNSRQNVKLGAFSNPFSTVTNITYSISQASEIELSIYNICGQKVTTLNKGFRLRGKYEVKWDAVNFSSGVYYCQLRAGDNLSQTKRLILLSQTR</sequence>
<dbReference type="InterPro" id="IPR026444">
    <property type="entry name" value="Secre_tail"/>
</dbReference>
<evidence type="ECO:0000313" key="2">
    <source>
        <dbReference type="EMBL" id="RKX70990.1"/>
    </source>
</evidence>
<protein>
    <recommendedName>
        <fullName evidence="1">Secretion system C-terminal sorting domain-containing protein</fullName>
    </recommendedName>
</protein>